<dbReference type="GO" id="GO:0006094">
    <property type="term" value="P:gluconeogenesis"/>
    <property type="evidence" value="ECO:0007669"/>
    <property type="project" value="UniProtKB-UniRule"/>
</dbReference>
<protein>
    <recommendedName>
        <fullName evidence="7 8">Triosephosphate isomerase</fullName>
        <shortName evidence="7">TIM</shortName>
        <shortName evidence="7">TPI</shortName>
        <ecNumber evidence="7 8">5.3.1.1</ecNumber>
    </recommendedName>
    <alternativeName>
        <fullName evidence="7">Triose-phosphate isomerase</fullName>
    </alternativeName>
</protein>
<evidence type="ECO:0000256" key="6">
    <source>
        <dbReference type="ARBA" id="ARBA00023235"/>
    </source>
</evidence>
<dbReference type="FunFam" id="3.20.20.70:FF:000016">
    <property type="entry name" value="Triosephosphate isomerase"/>
    <property type="match status" value="1"/>
</dbReference>
<dbReference type="KEGG" id="ftj:FTUN_4792"/>
<evidence type="ECO:0000313" key="10">
    <source>
        <dbReference type="Proteomes" id="UP000503447"/>
    </source>
</evidence>
<evidence type="ECO:0000256" key="5">
    <source>
        <dbReference type="ARBA" id="ARBA00023152"/>
    </source>
</evidence>
<keyword evidence="6 7" id="KW-0413">Isomerase</keyword>
<feature type="binding site" evidence="7">
    <location>
        <begin position="235"/>
        <end position="236"/>
    </location>
    <ligand>
        <name>substrate</name>
    </ligand>
</feature>
<dbReference type="PROSITE" id="PS51440">
    <property type="entry name" value="TIM_2"/>
    <property type="match status" value="1"/>
</dbReference>
<dbReference type="PANTHER" id="PTHR21139:SF42">
    <property type="entry name" value="TRIOSEPHOSPHATE ISOMERASE"/>
    <property type="match status" value="1"/>
</dbReference>
<dbReference type="EMBL" id="CP053452">
    <property type="protein sequence ID" value="QJW97225.1"/>
    <property type="molecule type" value="Genomic_DNA"/>
</dbReference>
<comment type="function">
    <text evidence="7">Involved in the gluconeogenesis. Catalyzes stereospecifically the conversion of dihydroxyacetone phosphate (DHAP) to D-glyceraldehyde-3-phosphate (G3P).</text>
</comment>
<name>A0A6M5YT32_9BACT</name>
<dbReference type="InterPro" id="IPR022896">
    <property type="entry name" value="TrioseP_Isoase_bac/euk"/>
</dbReference>
<accession>A0A6M5YT32</accession>
<feature type="binding site" evidence="7">
    <location>
        <position position="173"/>
    </location>
    <ligand>
        <name>substrate</name>
    </ligand>
</feature>
<comment type="similarity">
    <text evidence="2 7 8">Belongs to the triosephosphate isomerase family.</text>
</comment>
<evidence type="ECO:0000256" key="4">
    <source>
        <dbReference type="ARBA" id="ARBA00022490"/>
    </source>
</evidence>
<keyword evidence="5 7" id="KW-0324">Glycolysis</keyword>
<dbReference type="GO" id="GO:0005829">
    <property type="term" value="C:cytosol"/>
    <property type="evidence" value="ECO:0007669"/>
    <property type="project" value="TreeGrafter"/>
</dbReference>
<feature type="active site" description="Proton acceptor" evidence="7">
    <location>
        <position position="167"/>
    </location>
</feature>
<comment type="pathway">
    <text evidence="1 7 8">Carbohydrate degradation; glycolysis; D-glyceraldehyde 3-phosphate from glycerone phosphate: step 1/1.</text>
</comment>
<comment type="pathway">
    <text evidence="7 8">Carbohydrate biosynthesis; gluconeogenesis.</text>
</comment>
<organism evidence="9 10">
    <name type="scientific">Frigoriglobus tundricola</name>
    <dbReference type="NCBI Taxonomy" id="2774151"/>
    <lineage>
        <taxon>Bacteria</taxon>
        <taxon>Pseudomonadati</taxon>
        <taxon>Planctomycetota</taxon>
        <taxon>Planctomycetia</taxon>
        <taxon>Gemmatales</taxon>
        <taxon>Gemmataceae</taxon>
        <taxon>Frigoriglobus</taxon>
    </lineage>
</organism>
<dbReference type="InterPro" id="IPR035990">
    <property type="entry name" value="TIM_sf"/>
</dbReference>
<dbReference type="GO" id="GO:0046166">
    <property type="term" value="P:glyceraldehyde-3-phosphate biosynthetic process"/>
    <property type="evidence" value="ECO:0007669"/>
    <property type="project" value="TreeGrafter"/>
</dbReference>
<evidence type="ECO:0000256" key="3">
    <source>
        <dbReference type="ARBA" id="ARBA00022432"/>
    </source>
</evidence>
<evidence type="ECO:0000256" key="1">
    <source>
        <dbReference type="ARBA" id="ARBA00004680"/>
    </source>
</evidence>
<evidence type="ECO:0000256" key="8">
    <source>
        <dbReference type="RuleBase" id="RU363013"/>
    </source>
</evidence>
<dbReference type="Proteomes" id="UP000503447">
    <property type="component" value="Chromosome"/>
</dbReference>
<reference evidence="10" key="1">
    <citation type="submission" date="2020-05" db="EMBL/GenBank/DDBJ databases">
        <title>Frigoriglobus tundricola gen. nov., sp. nov., a psychrotolerant cellulolytic planctomycete of the family Gemmataceae with two divergent copies of 16S rRNA gene.</title>
        <authorList>
            <person name="Kulichevskaya I.S."/>
            <person name="Ivanova A.A."/>
            <person name="Naumoff D.G."/>
            <person name="Beletsky A.V."/>
            <person name="Rijpstra W.I.C."/>
            <person name="Sinninghe Damste J.S."/>
            <person name="Mardanov A.V."/>
            <person name="Ravin N.V."/>
            <person name="Dedysh S.N."/>
        </authorList>
    </citation>
    <scope>NUCLEOTIDE SEQUENCE [LARGE SCALE GENOMIC DNA]</scope>
    <source>
        <strain evidence="10">PL17</strain>
    </source>
</reference>
<dbReference type="GO" id="GO:0019563">
    <property type="term" value="P:glycerol catabolic process"/>
    <property type="evidence" value="ECO:0007669"/>
    <property type="project" value="TreeGrafter"/>
</dbReference>
<dbReference type="AlphaFoldDB" id="A0A6M5YT32"/>
<dbReference type="NCBIfam" id="TIGR00419">
    <property type="entry name" value="tim"/>
    <property type="match status" value="1"/>
</dbReference>
<dbReference type="Gene3D" id="3.20.20.70">
    <property type="entry name" value="Aldolase class I"/>
    <property type="match status" value="1"/>
</dbReference>
<dbReference type="EC" id="5.3.1.1" evidence="7 8"/>
<dbReference type="GO" id="GO:0004807">
    <property type="term" value="F:triose-phosphate isomerase activity"/>
    <property type="evidence" value="ECO:0007669"/>
    <property type="project" value="UniProtKB-UniRule"/>
</dbReference>
<evidence type="ECO:0000256" key="7">
    <source>
        <dbReference type="HAMAP-Rule" id="MF_00147"/>
    </source>
</evidence>
<dbReference type="InterPro" id="IPR000652">
    <property type="entry name" value="Triosephosphate_isomerase"/>
</dbReference>
<dbReference type="CDD" id="cd00311">
    <property type="entry name" value="TIM"/>
    <property type="match status" value="1"/>
</dbReference>
<evidence type="ECO:0000256" key="2">
    <source>
        <dbReference type="ARBA" id="ARBA00007422"/>
    </source>
</evidence>
<comment type="subcellular location">
    <subcellularLocation>
        <location evidence="7 8">Cytoplasm</location>
    </subcellularLocation>
</comment>
<proteinExistence type="inferred from homology"/>
<gene>
    <name evidence="7" type="primary">tpiA</name>
    <name evidence="9" type="ORF">FTUN_4792</name>
</gene>
<dbReference type="RefSeq" id="WP_171472644.1">
    <property type="nucleotide sequence ID" value="NZ_CP053452.2"/>
</dbReference>
<dbReference type="InterPro" id="IPR013785">
    <property type="entry name" value="Aldolase_TIM"/>
</dbReference>
<dbReference type="UniPathway" id="UPA00138"/>
<keyword evidence="10" id="KW-1185">Reference proteome</keyword>
<comment type="subunit">
    <text evidence="7 8">Homodimer.</text>
</comment>
<keyword evidence="4 7" id="KW-0963">Cytoplasm</keyword>
<sequence>MRQKFVVGNWKMHTTAAVAGRLTQAIADGLGSDTRVRVVLCPPFPYLALVGERLKGSRVALGAQNLYPAADGPFTGEVSPTMLLDLGCQYVILGHSERRHTLGETDAFIDQKVRAALAVGLDVILCVGETRDQRNANQTEAVLDRQLGQGLAGVTAGTLARLSIAYEPVWAIGNLSHHATPQQAQDAHAGIRRRFGLLFGEPAAQALVISYGGSVEPEDAAALLSRPGVDGALVGGASLHADPFLAIVRAASGGPQTGVKAAG</sequence>
<dbReference type="PANTHER" id="PTHR21139">
    <property type="entry name" value="TRIOSEPHOSPHATE ISOMERASE"/>
    <property type="match status" value="1"/>
</dbReference>
<dbReference type="UniPathway" id="UPA00109">
    <property type="reaction ID" value="UER00189"/>
</dbReference>
<dbReference type="SUPFAM" id="SSF51351">
    <property type="entry name" value="Triosephosphate isomerase (TIM)"/>
    <property type="match status" value="1"/>
</dbReference>
<comment type="catalytic activity">
    <reaction evidence="7 8">
        <text>D-glyceraldehyde 3-phosphate = dihydroxyacetone phosphate</text>
        <dbReference type="Rhea" id="RHEA:18585"/>
        <dbReference type="ChEBI" id="CHEBI:57642"/>
        <dbReference type="ChEBI" id="CHEBI:59776"/>
        <dbReference type="EC" id="5.3.1.1"/>
    </reaction>
</comment>
<feature type="binding site" evidence="7">
    <location>
        <begin position="9"/>
        <end position="11"/>
    </location>
    <ligand>
        <name>substrate</name>
    </ligand>
</feature>
<feature type="active site" description="Electrophile" evidence="7">
    <location>
        <position position="95"/>
    </location>
</feature>
<keyword evidence="3 7" id="KW-0312">Gluconeogenesis</keyword>
<dbReference type="GO" id="GO:0006096">
    <property type="term" value="P:glycolytic process"/>
    <property type="evidence" value="ECO:0007669"/>
    <property type="project" value="UniProtKB-UniRule"/>
</dbReference>
<evidence type="ECO:0000313" key="9">
    <source>
        <dbReference type="EMBL" id="QJW97225.1"/>
    </source>
</evidence>
<dbReference type="HAMAP" id="MF_00147_B">
    <property type="entry name" value="TIM_B"/>
    <property type="match status" value="1"/>
</dbReference>
<feature type="binding site" evidence="7">
    <location>
        <position position="214"/>
    </location>
    <ligand>
        <name>substrate</name>
    </ligand>
</feature>
<dbReference type="Pfam" id="PF00121">
    <property type="entry name" value="TIM"/>
    <property type="match status" value="1"/>
</dbReference>